<reference evidence="2" key="1">
    <citation type="submission" date="2021-03" db="EMBL/GenBank/DDBJ databases">
        <title>Genomic Encyclopedia of Type Strains, Phase IV (KMG-IV): sequencing the most valuable type-strain genomes for metagenomic binning, comparative biology and taxonomic classification.</title>
        <authorList>
            <person name="Goeker M."/>
        </authorList>
    </citation>
    <scope>NUCLEOTIDE SEQUENCE</scope>
    <source>
        <strain evidence="2">DSM 101588</strain>
    </source>
</reference>
<comment type="caution">
    <text evidence="2">The sequence shown here is derived from an EMBL/GenBank/DDBJ whole genome shotgun (WGS) entry which is preliminary data.</text>
</comment>
<dbReference type="EMBL" id="JAGGLT010000001">
    <property type="protein sequence ID" value="MBP2070684.1"/>
    <property type="molecule type" value="Genomic_DNA"/>
</dbReference>
<organism evidence="2 3">
    <name type="scientific">Thermoanaerobacterium butyriciformans</name>
    <dbReference type="NCBI Taxonomy" id="1702242"/>
    <lineage>
        <taxon>Bacteria</taxon>
        <taxon>Bacillati</taxon>
        <taxon>Bacillota</taxon>
        <taxon>Clostridia</taxon>
        <taxon>Thermoanaerobacterales</taxon>
        <taxon>Thermoanaerobacteraceae</taxon>
        <taxon>Thermoanaerobacterium</taxon>
    </lineage>
</organism>
<evidence type="ECO:0000313" key="2">
    <source>
        <dbReference type="EMBL" id="MBP2070684.1"/>
    </source>
</evidence>
<dbReference type="RefSeq" id="WP_209452668.1">
    <property type="nucleotide sequence ID" value="NZ_JAGGLT010000001.1"/>
</dbReference>
<dbReference type="Gene3D" id="3.40.640.10">
    <property type="entry name" value="Type I PLP-dependent aspartate aminotransferase-like (Major domain)"/>
    <property type="match status" value="1"/>
</dbReference>
<evidence type="ECO:0000259" key="1">
    <source>
        <dbReference type="Pfam" id="PF00534"/>
    </source>
</evidence>
<dbReference type="PANTHER" id="PTHR12526:SF630">
    <property type="entry name" value="GLYCOSYLTRANSFERASE"/>
    <property type="match status" value="1"/>
</dbReference>
<accession>A0ABS4NBV7</accession>
<feature type="domain" description="Glycosyl transferase family 1" evidence="1">
    <location>
        <begin position="204"/>
        <end position="366"/>
    </location>
</feature>
<dbReference type="Proteomes" id="UP001166402">
    <property type="component" value="Unassembled WGS sequence"/>
</dbReference>
<dbReference type="InterPro" id="IPR015421">
    <property type="entry name" value="PyrdxlP-dep_Trfase_major"/>
</dbReference>
<dbReference type="Pfam" id="PF00534">
    <property type="entry name" value="Glycos_transf_1"/>
    <property type="match status" value="1"/>
</dbReference>
<dbReference type="PANTHER" id="PTHR12526">
    <property type="entry name" value="GLYCOSYLTRANSFERASE"/>
    <property type="match status" value="1"/>
</dbReference>
<keyword evidence="3" id="KW-1185">Reference proteome</keyword>
<sequence length="391" mass="45722">MSKGTILYVGGFELPDKNAAAHRVLSNGKIFRELGYDVVFIDIDKSLKFNSNILETKKSIQGFECWSRPYPKSNNEWINYLTNIDSIKLISDRYEQVKAIIAYNYQAIALYKLRNFCHKHNIKIIADCTEWYSTKGSNIVFKIIKGLDSFLRMRIIQKRLDGLIVISKYLENYYRNCNNVIRIPPLVDLNEEKWNAVTTEYSDNKLRFIYSGSPGKNKDKLNLLLETLYELKEHDNYVLNIVGITEEQYIYDYPDHKELLNALGERVKFLGRLSHIDSIKALKNSDFSVFIREDTRLTKAGFPTKFVESISCGVPVITTNTSDLKDYLYEGENGFFINQDANISIEKLKNILYIDKNDVLKMKRNCYKYNVFFYRNYLSECKEFLESIINF</sequence>
<evidence type="ECO:0000313" key="3">
    <source>
        <dbReference type="Proteomes" id="UP001166402"/>
    </source>
</evidence>
<dbReference type="InterPro" id="IPR001296">
    <property type="entry name" value="Glyco_trans_1"/>
</dbReference>
<dbReference type="Gene3D" id="3.40.50.2000">
    <property type="entry name" value="Glycogen Phosphorylase B"/>
    <property type="match status" value="1"/>
</dbReference>
<dbReference type="SUPFAM" id="SSF53756">
    <property type="entry name" value="UDP-Glycosyltransferase/glycogen phosphorylase"/>
    <property type="match status" value="1"/>
</dbReference>
<protein>
    <submittedName>
        <fullName evidence="2">Glycosyltransferase involved in cell wall biosynthesis</fullName>
    </submittedName>
</protein>
<name>A0ABS4NBV7_9THEO</name>
<gene>
    <name evidence="2" type="ORF">J2Z80_000182</name>
</gene>
<proteinExistence type="predicted"/>